<evidence type="ECO:0000313" key="2">
    <source>
        <dbReference type="EMBL" id="DAF60992.1"/>
    </source>
</evidence>
<accession>A0A8S5TCY1</accession>
<dbReference type="EMBL" id="BK032800">
    <property type="protein sequence ID" value="DAF60992.1"/>
    <property type="molecule type" value="Genomic_DNA"/>
</dbReference>
<name>A0A8S5TCY1_9CAUD</name>
<feature type="region of interest" description="Disordered" evidence="1">
    <location>
        <begin position="1"/>
        <end position="21"/>
    </location>
</feature>
<reference evidence="2" key="1">
    <citation type="journal article" date="2021" name="Proc. Natl. Acad. Sci. U.S.A.">
        <title>A Catalog of Tens of Thousands of Viruses from Human Metagenomes Reveals Hidden Associations with Chronic Diseases.</title>
        <authorList>
            <person name="Tisza M.J."/>
            <person name="Buck C.B."/>
        </authorList>
    </citation>
    <scope>NUCLEOTIDE SEQUENCE</scope>
    <source>
        <strain evidence="2">CtlMy11</strain>
    </source>
</reference>
<organism evidence="2">
    <name type="scientific">Podoviridae sp. ctlMy11</name>
    <dbReference type="NCBI Taxonomy" id="2827746"/>
    <lineage>
        <taxon>Viruses</taxon>
        <taxon>Duplodnaviria</taxon>
        <taxon>Heunggongvirae</taxon>
        <taxon>Uroviricota</taxon>
        <taxon>Caudoviricetes</taxon>
    </lineage>
</organism>
<evidence type="ECO:0000256" key="1">
    <source>
        <dbReference type="SAM" id="MobiDB-lite"/>
    </source>
</evidence>
<proteinExistence type="predicted"/>
<protein>
    <submittedName>
        <fullName evidence="2">PRD PAIRED/DNA COMPLEX-DNA COMPLEX, DOUBLE HELIX, PAX.5A</fullName>
    </submittedName>
</protein>
<sequence>MTPRDYSQKPRKRHKNFMDSAASGPYKRRLKELRENIRSTLGLRAGGVDFIGPLGAYVGESHQAARYTDNEVLQCIDLRLAGFSLNEISKKMEIPKRTVRDFFAGRIRGKHPVKFVKAMINE</sequence>